<evidence type="ECO:0000313" key="3">
    <source>
        <dbReference type="EMBL" id="STZ14286.1"/>
    </source>
</evidence>
<dbReference type="Proteomes" id="UP000255279">
    <property type="component" value="Unassembled WGS sequence"/>
</dbReference>
<evidence type="ECO:0000256" key="1">
    <source>
        <dbReference type="SAM" id="Phobius"/>
    </source>
</evidence>
<accession>A0A1T0A2F5</accession>
<dbReference type="Proteomes" id="UP000190435">
    <property type="component" value="Unassembled WGS sequence"/>
</dbReference>
<dbReference type="OrthoDB" id="6657720at2"/>
<evidence type="ECO:0000313" key="2">
    <source>
        <dbReference type="EMBL" id="OOR89904.1"/>
    </source>
</evidence>
<keyword evidence="1" id="KW-0472">Membrane</keyword>
<name>A0A1T0A2F5_9GAMM</name>
<feature type="transmembrane region" description="Helical" evidence="1">
    <location>
        <begin position="113"/>
        <end position="134"/>
    </location>
</feature>
<protein>
    <submittedName>
        <fullName evidence="2">Uncharacterized protein</fullName>
    </submittedName>
</protein>
<reference evidence="2 4" key="1">
    <citation type="submission" date="2017-02" db="EMBL/GenBank/DDBJ databases">
        <title>Draft genome sequence of Moraxella caviae CCUG 355 type strain.</title>
        <authorList>
            <person name="Engstrom-Jakobsson H."/>
            <person name="Salva-Serra F."/>
            <person name="Thorell K."/>
            <person name="Gonzales-Siles L."/>
            <person name="Karlsson R."/>
            <person name="Boulund F."/>
            <person name="Engstrand L."/>
            <person name="Moore E."/>
        </authorList>
    </citation>
    <scope>NUCLEOTIDE SEQUENCE [LARGE SCALE GENOMIC DNA]</scope>
    <source>
        <strain evidence="2 4">CCUG 355</strain>
    </source>
</reference>
<gene>
    <name evidence="2" type="ORF">B0181_05685</name>
    <name evidence="3" type="ORF">NCTC10293_01879</name>
</gene>
<feature type="transmembrane region" description="Helical" evidence="1">
    <location>
        <begin position="41"/>
        <end position="62"/>
    </location>
</feature>
<evidence type="ECO:0000313" key="4">
    <source>
        <dbReference type="Proteomes" id="UP000190435"/>
    </source>
</evidence>
<keyword evidence="1" id="KW-0812">Transmembrane</keyword>
<organism evidence="2 4">
    <name type="scientific">Moraxella caviae</name>
    <dbReference type="NCBI Taxonomy" id="34060"/>
    <lineage>
        <taxon>Bacteria</taxon>
        <taxon>Pseudomonadati</taxon>
        <taxon>Pseudomonadota</taxon>
        <taxon>Gammaproteobacteria</taxon>
        <taxon>Moraxellales</taxon>
        <taxon>Moraxellaceae</taxon>
        <taxon>Moraxella</taxon>
    </lineage>
</organism>
<dbReference type="EMBL" id="MUXU01000035">
    <property type="protein sequence ID" value="OOR89904.1"/>
    <property type="molecule type" value="Genomic_DNA"/>
</dbReference>
<proteinExistence type="predicted"/>
<dbReference type="RefSeq" id="WP_078276544.1">
    <property type="nucleotide sequence ID" value="NZ_CAACXO010000014.1"/>
</dbReference>
<keyword evidence="1" id="KW-1133">Transmembrane helix</keyword>
<dbReference type="AlphaFoldDB" id="A0A1T0A2F5"/>
<sequence length="167" mass="18551">MDWLKNLFKNLPLDDISDRLAGFFMWWAELVKDVPDTQLPLIVYATGVALVLVLWLFVMWILPRPFKGMSWAMVAAFLLAPGSAAGDSGEIAPAIVGVFHALMLKDFAQAVSAFLPILAVFAALLFLGAIWQMLRSVMEASFAKTAETARIQELKRLNEEQQSQPNP</sequence>
<dbReference type="EMBL" id="UGQE01000004">
    <property type="protein sequence ID" value="STZ14286.1"/>
    <property type="molecule type" value="Genomic_DNA"/>
</dbReference>
<reference evidence="3 5" key="2">
    <citation type="submission" date="2018-06" db="EMBL/GenBank/DDBJ databases">
        <authorList>
            <consortium name="Pathogen Informatics"/>
            <person name="Doyle S."/>
        </authorList>
    </citation>
    <scope>NUCLEOTIDE SEQUENCE [LARGE SCALE GENOMIC DNA]</scope>
    <source>
        <strain evidence="3 5">NCTC10293</strain>
    </source>
</reference>
<evidence type="ECO:0000313" key="5">
    <source>
        <dbReference type="Proteomes" id="UP000255279"/>
    </source>
</evidence>
<keyword evidence="4" id="KW-1185">Reference proteome</keyword>